<dbReference type="InParanoid" id="K0IFC1"/>
<dbReference type="STRING" id="1237085.Ngar_c31500"/>
<dbReference type="KEGG" id="nga:Ngar_c31500"/>
<keyword evidence="1" id="KW-1133">Transmembrane helix</keyword>
<evidence type="ECO:0000313" key="2">
    <source>
        <dbReference type="EMBL" id="AFU60066.1"/>
    </source>
</evidence>
<dbReference type="AlphaFoldDB" id="K0IFC1"/>
<sequence length="51" mass="5887">MEFLMRSLIPKNIKDNAANKVEPQSTRKRKYVTAAFFASVTLILYLLGWVL</sequence>
<feature type="transmembrane region" description="Helical" evidence="1">
    <location>
        <begin position="31"/>
        <end position="50"/>
    </location>
</feature>
<name>K0IFC1_NITGG</name>
<keyword evidence="3" id="KW-1185">Reference proteome</keyword>
<dbReference type="EMBL" id="CP002408">
    <property type="protein sequence ID" value="AFU60066.1"/>
    <property type="molecule type" value="Genomic_DNA"/>
</dbReference>
<reference evidence="2 3" key="1">
    <citation type="journal article" date="2012" name="Environ. Microbiol.">
        <title>The genome of the ammonia-oxidizing Candidatus Nitrososphaera gargensis: insights into metabolic versatility and environmental adaptations.</title>
        <authorList>
            <person name="Spang A."/>
            <person name="Poehlein A."/>
            <person name="Offre P."/>
            <person name="Zumbragel S."/>
            <person name="Haider S."/>
            <person name="Rychlik N."/>
            <person name="Nowka B."/>
            <person name="Schmeisser C."/>
            <person name="Lebedeva E.V."/>
            <person name="Rattei T."/>
            <person name="Bohm C."/>
            <person name="Schmid M."/>
            <person name="Galushko A."/>
            <person name="Hatzenpichler R."/>
            <person name="Weinmaier T."/>
            <person name="Daniel R."/>
            <person name="Schleper C."/>
            <person name="Spieck E."/>
            <person name="Streit W."/>
            <person name="Wagner M."/>
        </authorList>
    </citation>
    <scope>NUCLEOTIDE SEQUENCE [LARGE SCALE GENOMIC DNA]</scope>
    <source>
        <strain evidence="3">Ga9.2</strain>
    </source>
</reference>
<accession>K0IFC1</accession>
<organism evidence="2 3">
    <name type="scientific">Nitrososphaera gargensis (strain Ga9.2)</name>
    <dbReference type="NCBI Taxonomy" id="1237085"/>
    <lineage>
        <taxon>Archaea</taxon>
        <taxon>Nitrososphaerota</taxon>
        <taxon>Nitrososphaeria</taxon>
        <taxon>Nitrososphaerales</taxon>
        <taxon>Nitrososphaeraceae</taxon>
        <taxon>Nitrososphaera</taxon>
    </lineage>
</organism>
<evidence type="ECO:0000313" key="3">
    <source>
        <dbReference type="Proteomes" id="UP000008037"/>
    </source>
</evidence>
<keyword evidence="1" id="KW-0812">Transmembrane</keyword>
<evidence type="ECO:0000256" key="1">
    <source>
        <dbReference type="SAM" id="Phobius"/>
    </source>
</evidence>
<protein>
    <submittedName>
        <fullName evidence="2">Uncharacterized protein</fullName>
    </submittedName>
</protein>
<keyword evidence="1" id="KW-0472">Membrane</keyword>
<gene>
    <name evidence="2" type="ordered locus">Ngar_c31500</name>
</gene>
<dbReference type="HOGENOM" id="CLU_3094236_0_0_2"/>
<proteinExistence type="predicted"/>
<dbReference type="BioCyc" id="CNIT1237085:G1324-3150-MONOMER"/>
<dbReference type="Proteomes" id="UP000008037">
    <property type="component" value="Chromosome"/>
</dbReference>